<dbReference type="Proteomes" id="UP001302274">
    <property type="component" value="Unassembled WGS sequence"/>
</dbReference>
<sequence>MIIFITGATAGFGAAMVKRFINKGYKVIATGRRSERLDQMKAEYGDHLYPLVLDVQDKEMVSKAIDSLPAEWKRIDVLINNAGLALGTELAQKASLEDWDTMIQTNINGFLYCTHKILPDMVSRNHGQIINLGSVAGEFPYQGGNVYGATKAFVHQMSMNLRSDLLGTNVRVTNIEPGMCHTEFSEVRFKGDKEKADSVYKGIKALSADDIAETIDWVITRPAHVNINVISLMPTQQAFAGFSVHRT</sequence>
<evidence type="ECO:0000313" key="5">
    <source>
        <dbReference type="Proteomes" id="UP001302274"/>
    </source>
</evidence>
<keyword evidence="2" id="KW-0560">Oxidoreductase</keyword>
<evidence type="ECO:0000256" key="2">
    <source>
        <dbReference type="ARBA" id="ARBA00023002"/>
    </source>
</evidence>
<dbReference type="PROSITE" id="PS00061">
    <property type="entry name" value="ADH_SHORT"/>
    <property type="match status" value="1"/>
</dbReference>
<gene>
    <name evidence="4" type="ORF">SHI21_08230</name>
</gene>
<dbReference type="Gene3D" id="3.40.50.720">
    <property type="entry name" value="NAD(P)-binding Rossmann-like Domain"/>
    <property type="match status" value="1"/>
</dbReference>
<dbReference type="Pfam" id="PF00106">
    <property type="entry name" value="adh_short"/>
    <property type="match status" value="1"/>
</dbReference>
<dbReference type="PRINTS" id="PR00081">
    <property type="entry name" value="GDHRDH"/>
</dbReference>
<dbReference type="RefSeq" id="WP_323575864.1">
    <property type="nucleotide sequence ID" value="NZ_JAYGJQ010000001.1"/>
</dbReference>
<dbReference type="PANTHER" id="PTHR42901:SF1">
    <property type="entry name" value="ALCOHOL DEHYDROGENASE"/>
    <property type="match status" value="1"/>
</dbReference>
<evidence type="ECO:0000313" key="4">
    <source>
        <dbReference type="EMBL" id="MEA9356185.1"/>
    </source>
</evidence>
<reference evidence="4 5" key="1">
    <citation type="submission" date="2023-11" db="EMBL/GenBank/DDBJ databases">
        <title>A Novel Polar Bacteriovorax (B. antarcticus) Isolated from the Biocrust in Antarctica.</title>
        <authorList>
            <person name="Mun W."/>
            <person name="Choi S.Y."/>
            <person name="Mitchell R.J."/>
        </authorList>
    </citation>
    <scope>NUCLEOTIDE SEQUENCE [LARGE SCALE GENOMIC DNA]</scope>
    <source>
        <strain evidence="4 5">PP10</strain>
    </source>
</reference>
<evidence type="ECO:0000256" key="3">
    <source>
        <dbReference type="RuleBase" id="RU000363"/>
    </source>
</evidence>
<protein>
    <submittedName>
        <fullName evidence="4">SDR family oxidoreductase</fullName>
    </submittedName>
</protein>
<dbReference type="CDD" id="cd05346">
    <property type="entry name" value="SDR_c5"/>
    <property type="match status" value="1"/>
</dbReference>
<evidence type="ECO:0000256" key="1">
    <source>
        <dbReference type="ARBA" id="ARBA00006484"/>
    </source>
</evidence>
<comment type="similarity">
    <text evidence="1 3">Belongs to the short-chain dehydrogenases/reductases (SDR) family.</text>
</comment>
<accession>A0ABU5VT05</accession>
<dbReference type="InterPro" id="IPR020904">
    <property type="entry name" value="Sc_DH/Rdtase_CS"/>
</dbReference>
<dbReference type="PRINTS" id="PR00080">
    <property type="entry name" value="SDRFAMILY"/>
</dbReference>
<dbReference type="InterPro" id="IPR002347">
    <property type="entry name" value="SDR_fam"/>
</dbReference>
<dbReference type="EMBL" id="JAYGJQ010000001">
    <property type="protein sequence ID" value="MEA9356185.1"/>
    <property type="molecule type" value="Genomic_DNA"/>
</dbReference>
<name>A0ABU5VT05_9BACT</name>
<organism evidence="4 5">
    <name type="scientific">Bacteriovorax antarcticus</name>
    <dbReference type="NCBI Taxonomy" id="3088717"/>
    <lineage>
        <taxon>Bacteria</taxon>
        <taxon>Pseudomonadati</taxon>
        <taxon>Bdellovibrionota</taxon>
        <taxon>Bacteriovoracia</taxon>
        <taxon>Bacteriovoracales</taxon>
        <taxon>Bacteriovoracaceae</taxon>
        <taxon>Bacteriovorax</taxon>
    </lineage>
</organism>
<dbReference type="SUPFAM" id="SSF51735">
    <property type="entry name" value="NAD(P)-binding Rossmann-fold domains"/>
    <property type="match status" value="1"/>
</dbReference>
<dbReference type="InterPro" id="IPR036291">
    <property type="entry name" value="NAD(P)-bd_dom_sf"/>
</dbReference>
<keyword evidence="5" id="KW-1185">Reference proteome</keyword>
<comment type="caution">
    <text evidence="4">The sequence shown here is derived from an EMBL/GenBank/DDBJ whole genome shotgun (WGS) entry which is preliminary data.</text>
</comment>
<proteinExistence type="inferred from homology"/>
<dbReference type="PANTHER" id="PTHR42901">
    <property type="entry name" value="ALCOHOL DEHYDROGENASE"/>
    <property type="match status" value="1"/>
</dbReference>